<dbReference type="InterPro" id="IPR050397">
    <property type="entry name" value="Env_Response_Regulators"/>
</dbReference>
<gene>
    <name evidence="5" type="ORF">SAMN05661012_04816</name>
    <name evidence="6" type="ORF">SR876_11735</name>
</gene>
<keyword evidence="5" id="KW-0418">Kinase</keyword>
<name>A0A1K1S6T1_9BACT</name>
<reference evidence="5 7" key="1">
    <citation type="submission" date="2016-11" db="EMBL/GenBank/DDBJ databases">
        <authorList>
            <person name="Jaros S."/>
            <person name="Januszkiewicz K."/>
            <person name="Wedrychowicz H."/>
        </authorList>
    </citation>
    <scope>NUCLEOTIDE SEQUENCE [LARGE SCALE GENOMIC DNA]</scope>
    <source>
        <strain evidence="5 7">DSM 784</strain>
    </source>
</reference>
<keyword evidence="5" id="KW-0808">Transferase</keyword>
<dbReference type="PROSITE" id="PS50042">
    <property type="entry name" value="CNMP_BINDING_3"/>
    <property type="match status" value="1"/>
</dbReference>
<dbReference type="SUPFAM" id="SSF46785">
    <property type="entry name" value="Winged helix' DNA-binding domain"/>
    <property type="match status" value="1"/>
</dbReference>
<dbReference type="SUPFAM" id="SSF51206">
    <property type="entry name" value="cAMP-binding domain-like"/>
    <property type="match status" value="1"/>
</dbReference>
<proteinExistence type="predicted"/>
<dbReference type="SMART" id="SM00100">
    <property type="entry name" value="cNMP"/>
    <property type="match status" value="1"/>
</dbReference>
<dbReference type="Gene3D" id="2.60.120.10">
    <property type="entry name" value="Jelly Rolls"/>
    <property type="match status" value="1"/>
</dbReference>
<dbReference type="Proteomes" id="UP000183788">
    <property type="component" value="Unassembled WGS sequence"/>
</dbReference>
<keyword evidence="1" id="KW-0805">Transcription regulation</keyword>
<dbReference type="InterPro" id="IPR036390">
    <property type="entry name" value="WH_DNA-bd_sf"/>
</dbReference>
<dbReference type="CDD" id="cd00038">
    <property type="entry name" value="CAP_ED"/>
    <property type="match status" value="1"/>
</dbReference>
<dbReference type="GO" id="GO:0016301">
    <property type="term" value="F:kinase activity"/>
    <property type="evidence" value="ECO:0007669"/>
    <property type="project" value="UniProtKB-KW"/>
</dbReference>
<evidence type="ECO:0000313" key="5">
    <source>
        <dbReference type="EMBL" id="SFW79725.1"/>
    </source>
</evidence>
<dbReference type="EMBL" id="CP140154">
    <property type="protein sequence ID" value="WQG92177.1"/>
    <property type="molecule type" value="Genomic_DNA"/>
</dbReference>
<dbReference type="OrthoDB" id="667966at2"/>
<dbReference type="Pfam" id="PF13545">
    <property type="entry name" value="HTH_Crp_2"/>
    <property type="match status" value="1"/>
</dbReference>
<dbReference type="InterPro" id="IPR012318">
    <property type="entry name" value="HTH_CRP"/>
</dbReference>
<dbReference type="PANTHER" id="PTHR24567:SF74">
    <property type="entry name" value="HTH-TYPE TRANSCRIPTIONAL REGULATOR ARCR"/>
    <property type="match status" value="1"/>
</dbReference>
<evidence type="ECO:0000256" key="1">
    <source>
        <dbReference type="ARBA" id="ARBA00023015"/>
    </source>
</evidence>
<sequence length="196" mass="22097">MIIHTDLLGEWGAIRLTAEKGRVIFTEGEEAHFYYQIESGEVRMVNTGANGKEFIQGIFGSGESFGEPPLFTGGEYPAAAVADSDSVIWRLPKPTFIRLLKENPDIHFAFTSLLAKRLRLKTILSREMTCSEPAVLIRGVLKRYTVPELLHGRLRVTLTRQQIADMTGLRVETVIRTIRTMYRKGDLLVNKGKVYV</sequence>
<keyword evidence="8" id="KW-1185">Reference proteome</keyword>
<keyword evidence="3" id="KW-0804">Transcription</keyword>
<evidence type="ECO:0000256" key="2">
    <source>
        <dbReference type="ARBA" id="ARBA00023125"/>
    </source>
</evidence>
<protein>
    <submittedName>
        <fullName evidence="6">Crp/Fnr family transcriptional regulator</fullName>
    </submittedName>
    <submittedName>
        <fullName evidence="5">cAMP-binding domain of CRP or a regulatory subunit of cAMP-dependent protein kinases</fullName>
    </submittedName>
</protein>
<dbReference type="Pfam" id="PF00027">
    <property type="entry name" value="cNMP_binding"/>
    <property type="match status" value="1"/>
</dbReference>
<dbReference type="InterPro" id="IPR036388">
    <property type="entry name" value="WH-like_DNA-bd_sf"/>
</dbReference>
<evidence type="ECO:0000256" key="3">
    <source>
        <dbReference type="ARBA" id="ARBA00023163"/>
    </source>
</evidence>
<dbReference type="GO" id="GO:0003700">
    <property type="term" value="F:DNA-binding transcription factor activity"/>
    <property type="evidence" value="ECO:0007669"/>
    <property type="project" value="TreeGrafter"/>
</dbReference>
<evidence type="ECO:0000313" key="6">
    <source>
        <dbReference type="EMBL" id="WQG92177.1"/>
    </source>
</evidence>
<evidence type="ECO:0000313" key="7">
    <source>
        <dbReference type="Proteomes" id="UP000183788"/>
    </source>
</evidence>
<dbReference type="AlphaFoldDB" id="A0A1K1S6T1"/>
<dbReference type="Proteomes" id="UP001326715">
    <property type="component" value="Chromosome"/>
</dbReference>
<dbReference type="InterPro" id="IPR018490">
    <property type="entry name" value="cNMP-bd_dom_sf"/>
</dbReference>
<accession>A0A1K1S6T1</accession>
<keyword evidence="2" id="KW-0238">DNA-binding</keyword>
<evidence type="ECO:0000259" key="4">
    <source>
        <dbReference type="PROSITE" id="PS50042"/>
    </source>
</evidence>
<dbReference type="Gene3D" id="1.10.10.10">
    <property type="entry name" value="Winged helix-like DNA-binding domain superfamily/Winged helix DNA-binding domain"/>
    <property type="match status" value="1"/>
</dbReference>
<dbReference type="PANTHER" id="PTHR24567">
    <property type="entry name" value="CRP FAMILY TRANSCRIPTIONAL REGULATORY PROTEIN"/>
    <property type="match status" value="1"/>
</dbReference>
<dbReference type="EMBL" id="FPIZ01000018">
    <property type="protein sequence ID" value="SFW79725.1"/>
    <property type="molecule type" value="Genomic_DNA"/>
</dbReference>
<dbReference type="GO" id="GO:0005829">
    <property type="term" value="C:cytosol"/>
    <property type="evidence" value="ECO:0007669"/>
    <property type="project" value="TreeGrafter"/>
</dbReference>
<feature type="domain" description="Cyclic nucleotide-binding" evidence="4">
    <location>
        <begin position="19"/>
        <end position="117"/>
    </location>
</feature>
<organism evidence="5 7">
    <name type="scientific">Chitinophaga sancti</name>
    <dbReference type="NCBI Taxonomy" id="1004"/>
    <lineage>
        <taxon>Bacteria</taxon>
        <taxon>Pseudomonadati</taxon>
        <taxon>Bacteroidota</taxon>
        <taxon>Chitinophagia</taxon>
        <taxon>Chitinophagales</taxon>
        <taxon>Chitinophagaceae</taxon>
        <taxon>Chitinophaga</taxon>
    </lineage>
</organism>
<dbReference type="STRING" id="1004.SAMN05661012_04816"/>
<reference evidence="6 8" key="2">
    <citation type="submission" date="2023-11" db="EMBL/GenBank/DDBJ databases">
        <title>MicrobeMod: A computational toolkit for identifying prokaryotic methylation and restriction-modification with nanopore sequencing.</title>
        <authorList>
            <person name="Crits-Christoph A."/>
            <person name="Kang S.C."/>
            <person name="Lee H."/>
            <person name="Ostrov N."/>
        </authorList>
    </citation>
    <scope>NUCLEOTIDE SEQUENCE [LARGE SCALE GENOMIC DNA]</scope>
    <source>
        <strain evidence="6 8">ATCC 23090</strain>
    </source>
</reference>
<dbReference type="InterPro" id="IPR000595">
    <property type="entry name" value="cNMP-bd_dom"/>
</dbReference>
<dbReference type="RefSeq" id="WP_143150847.1">
    <property type="nucleotide sequence ID" value="NZ_CBHWAX010000279.1"/>
</dbReference>
<dbReference type="GO" id="GO:0003677">
    <property type="term" value="F:DNA binding"/>
    <property type="evidence" value="ECO:0007669"/>
    <property type="project" value="UniProtKB-KW"/>
</dbReference>
<dbReference type="InterPro" id="IPR014710">
    <property type="entry name" value="RmlC-like_jellyroll"/>
</dbReference>
<evidence type="ECO:0000313" key="8">
    <source>
        <dbReference type="Proteomes" id="UP001326715"/>
    </source>
</evidence>